<dbReference type="EMBL" id="GBXM01057605">
    <property type="protein sequence ID" value="JAH50972.1"/>
    <property type="molecule type" value="Transcribed_RNA"/>
</dbReference>
<dbReference type="AlphaFoldDB" id="A0A0E9TC08"/>
<evidence type="ECO:0000313" key="1">
    <source>
        <dbReference type="EMBL" id="JAH50972.1"/>
    </source>
</evidence>
<proteinExistence type="predicted"/>
<protein>
    <submittedName>
        <fullName evidence="1">Uncharacterized protein</fullName>
    </submittedName>
</protein>
<name>A0A0E9TC08_ANGAN</name>
<reference evidence="1" key="2">
    <citation type="journal article" date="2015" name="Fish Shellfish Immunol.">
        <title>Early steps in the European eel (Anguilla anguilla)-Vibrio vulnificus interaction in the gills: Role of the RtxA13 toxin.</title>
        <authorList>
            <person name="Callol A."/>
            <person name="Pajuelo D."/>
            <person name="Ebbesson L."/>
            <person name="Teles M."/>
            <person name="MacKenzie S."/>
            <person name="Amaro C."/>
        </authorList>
    </citation>
    <scope>NUCLEOTIDE SEQUENCE</scope>
</reference>
<organism evidence="1">
    <name type="scientific">Anguilla anguilla</name>
    <name type="common">European freshwater eel</name>
    <name type="synonym">Muraena anguilla</name>
    <dbReference type="NCBI Taxonomy" id="7936"/>
    <lineage>
        <taxon>Eukaryota</taxon>
        <taxon>Metazoa</taxon>
        <taxon>Chordata</taxon>
        <taxon>Craniata</taxon>
        <taxon>Vertebrata</taxon>
        <taxon>Euteleostomi</taxon>
        <taxon>Actinopterygii</taxon>
        <taxon>Neopterygii</taxon>
        <taxon>Teleostei</taxon>
        <taxon>Anguilliformes</taxon>
        <taxon>Anguillidae</taxon>
        <taxon>Anguilla</taxon>
    </lineage>
</organism>
<sequence>MLNPFAFCIFYLQQYNLGNVSHL</sequence>
<reference evidence="1" key="1">
    <citation type="submission" date="2014-11" db="EMBL/GenBank/DDBJ databases">
        <authorList>
            <person name="Amaro Gonzalez C."/>
        </authorList>
    </citation>
    <scope>NUCLEOTIDE SEQUENCE</scope>
</reference>
<accession>A0A0E9TC08</accession>